<protein>
    <recommendedName>
        <fullName evidence="4">Secreted protein</fullName>
    </recommendedName>
</protein>
<proteinExistence type="predicted"/>
<gene>
    <name evidence="2" type="ORF">NESM_000935500</name>
</gene>
<evidence type="ECO:0000313" key="2">
    <source>
        <dbReference type="EMBL" id="KAK7199565.1"/>
    </source>
</evidence>
<sequence length="78" mass="7798">MCARSKPSDSSSSVSPTNTTATSLRAASSTAADAAAASGAALSTLYAAAYCTVDDAFCSSASTDVVRVAFTNELPLPW</sequence>
<comment type="caution">
    <text evidence="2">The sequence shown here is derived from an EMBL/GenBank/DDBJ whole genome shotgun (WGS) entry which is preliminary data.</text>
</comment>
<keyword evidence="3" id="KW-1185">Reference proteome</keyword>
<evidence type="ECO:0000256" key="1">
    <source>
        <dbReference type="SAM" id="MobiDB-lite"/>
    </source>
</evidence>
<organism evidence="2 3">
    <name type="scientific">Novymonas esmeraldas</name>
    <dbReference type="NCBI Taxonomy" id="1808958"/>
    <lineage>
        <taxon>Eukaryota</taxon>
        <taxon>Discoba</taxon>
        <taxon>Euglenozoa</taxon>
        <taxon>Kinetoplastea</taxon>
        <taxon>Metakinetoplastina</taxon>
        <taxon>Trypanosomatida</taxon>
        <taxon>Trypanosomatidae</taxon>
        <taxon>Novymonas</taxon>
    </lineage>
</organism>
<evidence type="ECO:0008006" key="4">
    <source>
        <dbReference type="Google" id="ProtNLM"/>
    </source>
</evidence>
<reference evidence="2 3" key="1">
    <citation type="journal article" date="2021" name="MBio">
        <title>A New Model Trypanosomatid, Novymonas esmeraldas: Genomic Perception of Its 'Candidatus Pandoraea novymonadis' Endosymbiont.</title>
        <authorList>
            <person name="Zakharova A."/>
            <person name="Saura A."/>
            <person name="Butenko A."/>
            <person name="Podesvova L."/>
            <person name="Warmusova S."/>
            <person name="Kostygov A.Y."/>
            <person name="Nenarokova A."/>
            <person name="Lukes J."/>
            <person name="Opperdoes F.R."/>
            <person name="Yurchenko V."/>
        </authorList>
    </citation>
    <scope>NUCLEOTIDE SEQUENCE [LARGE SCALE GENOMIC DNA]</scope>
    <source>
        <strain evidence="2 3">E262AT.01</strain>
    </source>
</reference>
<feature type="compositionally biased region" description="Low complexity" evidence="1">
    <location>
        <begin position="8"/>
        <end position="20"/>
    </location>
</feature>
<dbReference type="EMBL" id="JAECZO010000642">
    <property type="protein sequence ID" value="KAK7199565.1"/>
    <property type="molecule type" value="Genomic_DNA"/>
</dbReference>
<accession>A0AAW0F2T4</accession>
<dbReference type="Proteomes" id="UP001430356">
    <property type="component" value="Unassembled WGS sequence"/>
</dbReference>
<name>A0AAW0F2T4_9TRYP</name>
<evidence type="ECO:0000313" key="3">
    <source>
        <dbReference type="Proteomes" id="UP001430356"/>
    </source>
</evidence>
<dbReference type="AlphaFoldDB" id="A0AAW0F2T4"/>
<feature type="region of interest" description="Disordered" evidence="1">
    <location>
        <begin position="1"/>
        <end position="20"/>
    </location>
</feature>